<evidence type="ECO:0000256" key="3">
    <source>
        <dbReference type="ARBA" id="ARBA00022679"/>
    </source>
</evidence>
<evidence type="ECO:0000256" key="8">
    <source>
        <dbReference type="SAM" id="Phobius"/>
    </source>
</evidence>
<keyword evidence="5 8" id="KW-1133">Transmembrane helix</keyword>
<dbReference type="InterPro" id="IPR003362">
    <property type="entry name" value="Bact_transf"/>
</dbReference>
<name>A0ABV9VT34_9ACTN</name>
<feature type="transmembrane region" description="Helical" evidence="8">
    <location>
        <begin position="370"/>
        <end position="391"/>
    </location>
</feature>
<evidence type="ECO:0000256" key="4">
    <source>
        <dbReference type="ARBA" id="ARBA00022692"/>
    </source>
</evidence>
<evidence type="ECO:0000256" key="1">
    <source>
        <dbReference type="ARBA" id="ARBA00004141"/>
    </source>
</evidence>
<feature type="transmembrane region" description="Helical" evidence="8">
    <location>
        <begin position="275"/>
        <end position="295"/>
    </location>
</feature>
<proteinExistence type="inferred from homology"/>
<evidence type="ECO:0000313" key="11">
    <source>
        <dbReference type="Proteomes" id="UP001595912"/>
    </source>
</evidence>
<feature type="domain" description="Bacterial sugar transferase" evidence="9">
    <location>
        <begin position="537"/>
        <end position="724"/>
    </location>
</feature>
<dbReference type="Proteomes" id="UP001595912">
    <property type="component" value="Unassembled WGS sequence"/>
</dbReference>
<feature type="transmembrane region" description="Helical" evidence="8">
    <location>
        <begin position="346"/>
        <end position="364"/>
    </location>
</feature>
<evidence type="ECO:0000313" key="10">
    <source>
        <dbReference type="EMBL" id="MFC4999197.1"/>
    </source>
</evidence>
<feature type="compositionally biased region" description="Basic and acidic residues" evidence="7">
    <location>
        <begin position="1"/>
        <end position="104"/>
    </location>
</feature>
<accession>A0ABV9VT34</accession>
<evidence type="ECO:0000256" key="6">
    <source>
        <dbReference type="ARBA" id="ARBA00023136"/>
    </source>
</evidence>
<keyword evidence="11" id="KW-1185">Reference proteome</keyword>
<evidence type="ECO:0000256" key="5">
    <source>
        <dbReference type="ARBA" id="ARBA00022989"/>
    </source>
</evidence>
<keyword evidence="6 8" id="KW-0472">Membrane</keyword>
<dbReference type="RefSeq" id="WP_380115554.1">
    <property type="nucleotide sequence ID" value="NZ_JBHSIU010000015.1"/>
</dbReference>
<keyword evidence="3" id="KW-0808">Transferase</keyword>
<dbReference type="Pfam" id="PF13727">
    <property type="entry name" value="CoA_binding_3"/>
    <property type="match status" value="1"/>
</dbReference>
<comment type="subcellular location">
    <subcellularLocation>
        <location evidence="1">Membrane</location>
        <topology evidence="1">Multi-pass membrane protein</topology>
    </subcellularLocation>
</comment>
<feature type="transmembrane region" description="Helical" evidence="8">
    <location>
        <begin position="543"/>
        <end position="563"/>
    </location>
</feature>
<organism evidence="10 11">
    <name type="scientific">Dactylosporangium cerinum</name>
    <dbReference type="NCBI Taxonomy" id="1434730"/>
    <lineage>
        <taxon>Bacteria</taxon>
        <taxon>Bacillati</taxon>
        <taxon>Actinomycetota</taxon>
        <taxon>Actinomycetes</taxon>
        <taxon>Micromonosporales</taxon>
        <taxon>Micromonosporaceae</taxon>
        <taxon>Dactylosporangium</taxon>
    </lineage>
</organism>
<gene>
    <name evidence="10" type="ORF">ACFPIJ_15275</name>
</gene>
<dbReference type="EMBL" id="JBHSIU010000015">
    <property type="protein sequence ID" value="MFC4999197.1"/>
    <property type="molecule type" value="Genomic_DNA"/>
</dbReference>
<feature type="transmembrane region" description="Helical" evidence="8">
    <location>
        <begin position="307"/>
        <end position="326"/>
    </location>
</feature>
<evidence type="ECO:0000256" key="2">
    <source>
        <dbReference type="ARBA" id="ARBA00006464"/>
    </source>
</evidence>
<comment type="similarity">
    <text evidence="2">Belongs to the bacterial sugar transferase family.</text>
</comment>
<comment type="caution">
    <text evidence="10">The sequence shown here is derived from an EMBL/GenBank/DDBJ whole genome shotgun (WGS) entry which is preliminary data.</text>
</comment>
<evidence type="ECO:0000259" key="9">
    <source>
        <dbReference type="Pfam" id="PF02397"/>
    </source>
</evidence>
<dbReference type="InterPro" id="IPR017475">
    <property type="entry name" value="EPS_sugar_tfrase"/>
</dbReference>
<dbReference type="NCBIfam" id="TIGR03025">
    <property type="entry name" value="EPS_sugtrans"/>
    <property type="match status" value="1"/>
</dbReference>
<protein>
    <submittedName>
        <fullName evidence="10">Exopolysaccharide biosynthesis polyprenyl glycosylphosphotransferase</fullName>
    </submittedName>
</protein>
<dbReference type="PANTHER" id="PTHR30576:SF10">
    <property type="entry name" value="SLL5057 PROTEIN"/>
    <property type="match status" value="1"/>
</dbReference>
<feature type="region of interest" description="Disordered" evidence="7">
    <location>
        <begin position="1"/>
        <end position="126"/>
    </location>
</feature>
<keyword evidence="4 8" id="KW-0812">Transmembrane</keyword>
<dbReference type="Pfam" id="PF02397">
    <property type="entry name" value="Bac_transf"/>
    <property type="match status" value="1"/>
</dbReference>
<evidence type="ECO:0000256" key="7">
    <source>
        <dbReference type="SAM" id="MobiDB-lite"/>
    </source>
</evidence>
<sequence length="730" mass="79771">MAVDSGRTRDGFHRPAHLRPEDRPGGLRRDERTSAPRREERPAGPPHGERADGSRRVERPDGSRRVERPAGQRWEERPGGLRWEERPGGPRRDERSGGLRRPERQSNALQSARPAADQTNAVTADPVQLVKRAEPAQLAKTAEPVQLVKTADPAQRVKIAEPAQRVKTAEPAQRVDIVERQVVRRRPSPMGTAVRHPERLPAAAARTAAPVSPAPGPPVPPAHVSAQLAAEVEDAVAGAATFVPAAKPAEPATEPGGEAGRAPRHRARWAWEGRYLRTLLLIDTVIGVLAGLVAFEVRFGSVLTNYNSRYALLSALLPVAFTATLAANRAYEKRYLFVGTDEYQRVLRAGLALTAATIVGAYAAEIQIARGWFVVALPLVTSGCLVSRFVLRQLLHRARKARGACMRRVVVVGHELAVEAMTSQLRRERYHGLKVVGACLAAEGSVPDVPVLGTFDEIAGAVRRARADTVLVLSCPELDGHALRRLAWRLERDDIDLIVASTLIDVAGSRTTIRPVDGLPMLHVEHPTLTGARRVLKAVVDRIGAVLLLVALSPLLAGLALAVRAESRGPVLFRQVRVGKDGREFVIVKFRTMHLDAEARLAELRHLNEVGGALFKLRNDPRVTRVGRLLRKFSLDELPQLLNVLGGSMSLVGPRPPLPEEVAVYPDDARRRLAVRPGMTGLWQVSGRSDLSWDEAVRLDLQYVENWSLSLDLVIMLRTLSAVTRGAGAY</sequence>
<dbReference type="PANTHER" id="PTHR30576">
    <property type="entry name" value="COLANIC BIOSYNTHESIS UDP-GLUCOSE LIPID CARRIER TRANSFERASE"/>
    <property type="match status" value="1"/>
</dbReference>
<reference evidence="11" key="1">
    <citation type="journal article" date="2019" name="Int. J. Syst. Evol. Microbiol.">
        <title>The Global Catalogue of Microorganisms (GCM) 10K type strain sequencing project: providing services to taxonomists for standard genome sequencing and annotation.</title>
        <authorList>
            <consortium name="The Broad Institute Genomics Platform"/>
            <consortium name="The Broad Institute Genome Sequencing Center for Infectious Disease"/>
            <person name="Wu L."/>
            <person name="Ma J."/>
        </authorList>
    </citation>
    <scope>NUCLEOTIDE SEQUENCE [LARGE SCALE GENOMIC DNA]</scope>
    <source>
        <strain evidence="11">CGMCC 4.7152</strain>
    </source>
</reference>